<dbReference type="InterPro" id="IPR023210">
    <property type="entry name" value="NADP_OxRdtase_dom"/>
</dbReference>
<dbReference type="InterPro" id="IPR050523">
    <property type="entry name" value="AKR_Detox_Biosynth"/>
</dbReference>
<evidence type="ECO:0000313" key="3">
    <source>
        <dbReference type="EMBL" id="MBT0676425.1"/>
    </source>
</evidence>
<dbReference type="Proteomes" id="UP001519538">
    <property type="component" value="Unassembled WGS sequence"/>
</dbReference>
<keyword evidence="4" id="KW-1185">Reference proteome</keyword>
<evidence type="ECO:0000259" key="2">
    <source>
        <dbReference type="Pfam" id="PF00248"/>
    </source>
</evidence>
<organism evidence="3 4">
    <name type="scientific">Komagataeibacter oboediens</name>
    <dbReference type="NCBI Taxonomy" id="65958"/>
    <lineage>
        <taxon>Bacteria</taxon>
        <taxon>Pseudomonadati</taxon>
        <taxon>Pseudomonadota</taxon>
        <taxon>Alphaproteobacteria</taxon>
        <taxon>Acetobacterales</taxon>
        <taxon>Acetobacteraceae</taxon>
        <taxon>Komagataeibacter</taxon>
    </lineage>
</organism>
<dbReference type="Pfam" id="PF00248">
    <property type="entry name" value="Aldo_ket_red"/>
    <property type="match status" value="1"/>
</dbReference>
<dbReference type="SUPFAM" id="SSF51430">
    <property type="entry name" value="NAD(P)-linked oxidoreductase"/>
    <property type="match status" value="1"/>
</dbReference>
<gene>
    <name evidence="3" type="ORF">HNO79_13665</name>
</gene>
<dbReference type="EMBL" id="JABLUU010000018">
    <property type="protein sequence ID" value="MBT0676425.1"/>
    <property type="molecule type" value="Genomic_DNA"/>
</dbReference>
<feature type="domain" description="NADP-dependent oxidoreductase" evidence="2">
    <location>
        <begin position="15"/>
        <end position="319"/>
    </location>
</feature>
<protein>
    <submittedName>
        <fullName evidence="3">Aldo/keto reductase</fullName>
    </submittedName>
</protein>
<evidence type="ECO:0000256" key="1">
    <source>
        <dbReference type="ARBA" id="ARBA00023002"/>
    </source>
</evidence>
<reference evidence="3 4" key="1">
    <citation type="journal article" date="2021" name="Astrobiology">
        <title>Bacterial Cellulose Retains Robustness but Its Synthesis Declines After Exposure to a Mars-Like Environment Simulated Outside the International Space Station.</title>
        <authorList>
            <person name="Orlovska I."/>
            <person name="Podolich O."/>
            <person name="Kukharenko O."/>
            <person name="Zaets I."/>
            <person name="Reva O."/>
            <person name="Khirunenko L."/>
            <person name="Zmejkoski D."/>
            <person name="Rogalsky S."/>
            <person name="Barh D."/>
            <person name="Tiwari S."/>
            <person name="Kumavath R."/>
            <person name="Goes-Neto A."/>
            <person name="Azevedo V."/>
            <person name="Brenig B."/>
            <person name="Ghosh P."/>
            <person name="de Vera J.P."/>
            <person name="Kozyrovska N."/>
        </authorList>
    </citation>
    <scope>NUCLEOTIDE SEQUENCE [LARGE SCALE GENOMIC DNA]</scope>
    <source>
        <strain evidence="3 4">IMBG 311</strain>
    </source>
</reference>
<keyword evidence="1" id="KW-0560">Oxidoreductase</keyword>
<dbReference type="PANTHER" id="PTHR43364:SF4">
    <property type="entry name" value="NAD(P)-LINKED OXIDOREDUCTASE SUPERFAMILY PROTEIN"/>
    <property type="match status" value="1"/>
</dbReference>
<comment type="caution">
    <text evidence="3">The sequence shown here is derived from an EMBL/GenBank/DDBJ whole genome shotgun (WGS) entry which is preliminary data.</text>
</comment>
<dbReference type="InterPro" id="IPR036812">
    <property type="entry name" value="NAD(P)_OxRdtase_dom_sf"/>
</dbReference>
<accession>A0ABS5SQ96</accession>
<sequence length="330" mass="37085">MKYVKLGNTGVDVSKICLGMMSFGKPGKEHGLFPWAKDFDEARPIFQTAIEAGINYFDTANIYQMGTSEEVTGKLIREFALDRDDIVVATKVRMEMRPGKPNGSGLSRKEILSEIDKSLKRLGLDYVDLYTIHRTDPLTPVEETMEALHDVVKSGKVRYIGASSMFAWQFERMQNIAENHGWTKFVAMQNQYNLLYREEEREMIPLCEDRKIAITPWSPLAGGRLSHPWGTVTGRVKIDEVSKWVWDSTNDLDKVVVDNLEKMAQVRGISMGQMALAWLLSKPFVTAPIVGTTAVKHVEEAVSALDIVLSAEEIEALEAPYVTHPVLGMM</sequence>
<dbReference type="CDD" id="cd19079">
    <property type="entry name" value="AKR_EcYajO-like"/>
    <property type="match status" value="1"/>
</dbReference>
<name>A0ABS5SQ96_9PROT</name>
<evidence type="ECO:0000313" key="4">
    <source>
        <dbReference type="Proteomes" id="UP001519538"/>
    </source>
</evidence>
<proteinExistence type="predicted"/>
<dbReference type="RefSeq" id="WP_214165581.1">
    <property type="nucleotide sequence ID" value="NZ_JABLUU010000018.1"/>
</dbReference>
<dbReference type="GeneID" id="79188795"/>
<dbReference type="PANTHER" id="PTHR43364">
    <property type="entry name" value="NADH-SPECIFIC METHYLGLYOXAL REDUCTASE-RELATED"/>
    <property type="match status" value="1"/>
</dbReference>
<dbReference type="Gene3D" id="3.20.20.100">
    <property type="entry name" value="NADP-dependent oxidoreductase domain"/>
    <property type="match status" value="1"/>
</dbReference>